<evidence type="ECO:0000313" key="2">
    <source>
        <dbReference type="EMBL" id="MBX50283.1"/>
    </source>
</evidence>
<sequence length="21" mass="2305">MGVKKLAKGSKTKKKMQTPSK</sequence>
<accession>A0A2P2P6J1</accession>
<reference evidence="2" key="1">
    <citation type="submission" date="2018-02" db="EMBL/GenBank/DDBJ databases">
        <title>Rhizophora mucronata_Transcriptome.</title>
        <authorList>
            <person name="Meera S.P."/>
            <person name="Sreeshan A."/>
            <person name="Augustine A."/>
        </authorList>
    </citation>
    <scope>NUCLEOTIDE SEQUENCE</scope>
    <source>
        <tissue evidence="2">Leaf</tissue>
    </source>
</reference>
<proteinExistence type="predicted"/>
<dbReference type="EMBL" id="GGEC01069799">
    <property type="protein sequence ID" value="MBX50283.1"/>
    <property type="molecule type" value="Transcribed_RNA"/>
</dbReference>
<protein>
    <submittedName>
        <fullName evidence="2">Uncharacterized protein</fullName>
    </submittedName>
</protein>
<name>A0A2P2P6J1_RHIMU</name>
<organism evidence="2">
    <name type="scientific">Rhizophora mucronata</name>
    <name type="common">Asiatic mangrove</name>
    <dbReference type="NCBI Taxonomy" id="61149"/>
    <lineage>
        <taxon>Eukaryota</taxon>
        <taxon>Viridiplantae</taxon>
        <taxon>Streptophyta</taxon>
        <taxon>Embryophyta</taxon>
        <taxon>Tracheophyta</taxon>
        <taxon>Spermatophyta</taxon>
        <taxon>Magnoliopsida</taxon>
        <taxon>eudicotyledons</taxon>
        <taxon>Gunneridae</taxon>
        <taxon>Pentapetalae</taxon>
        <taxon>rosids</taxon>
        <taxon>fabids</taxon>
        <taxon>Malpighiales</taxon>
        <taxon>Rhizophoraceae</taxon>
        <taxon>Rhizophora</taxon>
    </lineage>
</organism>
<evidence type="ECO:0000256" key="1">
    <source>
        <dbReference type="SAM" id="MobiDB-lite"/>
    </source>
</evidence>
<feature type="region of interest" description="Disordered" evidence="1">
    <location>
        <begin position="1"/>
        <end position="21"/>
    </location>
</feature>
<dbReference type="AlphaFoldDB" id="A0A2P2P6J1"/>